<dbReference type="FunFam" id="2.20.100.10:FF:000005">
    <property type="entry name" value="ADAM metallopeptidase with thrombospondin type 1 motif 9"/>
    <property type="match status" value="2"/>
</dbReference>
<dbReference type="FunFam" id="2.60.120.830:FF:000001">
    <property type="entry name" value="A disintegrin and metalloproteinase with thrombospondin motifs 1"/>
    <property type="match status" value="1"/>
</dbReference>
<comment type="subcellular location">
    <subcellularLocation>
        <location evidence="1">Secreted</location>
    </subcellularLocation>
</comment>
<evidence type="ECO:0000256" key="5">
    <source>
        <dbReference type="ARBA" id="ARBA00023157"/>
    </source>
</evidence>
<dbReference type="PRINTS" id="PR01857">
    <property type="entry name" value="ADAMTSFAMILY"/>
</dbReference>
<evidence type="ECO:0000313" key="8">
    <source>
        <dbReference type="Proteomes" id="UP000001593"/>
    </source>
</evidence>
<dbReference type="HOGENOM" id="CLU_000660_6_1_1"/>
<dbReference type="Pfam" id="PF19236">
    <property type="entry name" value="ADAMTS_CR_3"/>
    <property type="match status" value="1"/>
</dbReference>
<dbReference type="InterPro" id="IPR036383">
    <property type="entry name" value="TSP1_rpt_sf"/>
</dbReference>
<sequence>GGKTCPEEFNYRTCNIQDCPEGSGNFRYEQCAEFNNRTLDGRKYKWVPYIPGVDRCGLNCMPKGEYFYYKWGEKVVDGTRCGQDSYDICVNGECKSLGCDLILNSKAKEDKCRVCNGNGENCRTVRGSYYDSGEGYKEFLVIPPGATNLRIEEIKPSVHFIAMADSKGKFFFNGNYVVTNPRTYKFAGTLFRYERTEAGKEVISALGPTTEQVHVGLLTADEPNPGIEYEFSLPKSVVVLPKKAKYSWKMDGFSACTASCAGGYQVRRVFCARDRDGKVVDDIFCDYKSKPQTRRQCNDSPCPPRWFISGWSACSSTCGQGKQVRRVVCRRVEKDNRETLSPIRDDYCDSRARPVDRQRCNEGPCTTKWLTSQWSECYPKCGRGISTRMVYCVSVTDESQKYPDTLCNNSTRPQNQKQCVSDRVCPPMWHASQWSRCTATCGTGMKMRNVVCAQDEGKILRVVPRDLCDRNHSMPSIEKCSTRPYQPSLAPTVEVCEDDESVAECSIVKRVNYCRHSFYQKACCKTCRGT</sequence>
<evidence type="ECO:0000256" key="2">
    <source>
        <dbReference type="ARBA" id="ARBA00022525"/>
    </source>
</evidence>
<keyword evidence="5" id="KW-1015">Disulfide bond</keyword>
<dbReference type="InterPro" id="IPR050439">
    <property type="entry name" value="ADAMTS_ADAMTS-like"/>
</dbReference>
<evidence type="ECO:0000256" key="4">
    <source>
        <dbReference type="ARBA" id="ARBA00022737"/>
    </source>
</evidence>
<gene>
    <name evidence="7" type="ORF">NEMVEDRAFT_v1g99266</name>
</gene>
<proteinExistence type="predicted"/>
<evidence type="ECO:0000256" key="3">
    <source>
        <dbReference type="ARBA" id="ARBA00022729"/>
    </source>
</evidence>
<dbReference type="PROSITE" id="PS50092">
    <property type="entry name" value="TSP1"/>
    <property type="match status" value="3"/>
</dbReference>
<dbReference type="Pfam" id="PF08686">
    <property type="entry name" value="PLAC"/>
    <property type="match status" value="1"/>
</dbReference>
<dbReference type="GO" id="GO:0031012">
    <property type="term" value="C:extracellular matrix"/>
    <property type="evidence" value="ECO:0000318"/>
    <property type="project" value="GO_Central"/>
</dbReference>
<dbReference type="Gene3D" id="2.60.120.830">
    <property type="match status" value="1"/>
</dbReference>
<evidence type="ECO:0000256" key="1">
    <source>
        <dbReference type="ARBA" id="ARBA00004613"/>
    </source>
</evidence>
<name>A7RZX8_NEMVE</name>
<evidence type="ECO:0000313" key="7">
    <source>
        <dbReference type="EMBL" id="EDO43067.1"/>
    </source>
</evidence>
<protein>
    <recommendedName>
        <fullName evidence="6">PLAC domain-containing protein</fullName>
    </recommendedName>
</protein>
<dbReference type="OMA" id="PSCIQTY"/>
<feature type="domain" description="PLAC" evidence="6">
    <location>
        <begin position="492"/>
        <end position="530"/>
    </location>
</feature>
<dbReference type="InParanoid" id="A7RZX8"/>
<keyword evidence="2" id="KW-0964">Secreted</keyword>
<dbReference type="InterPro" id="IPR010909">
    <property type="entry name" value="PLAC"/>
</dbReference>
<dbReference type="PANTHER" id="PTHR13723:SF281">
    <property type="entry name" value="PAPILIN"/>
    <property type="match status" value="1"/>
</dbReference>
<dbReference type="InterPro" id="IPR010294">
    <property type="entry name" value="ADAMTS_spacer1"/>
</dbReference>
<dbReference type="Gene3D" id="2.20.100.10">
    <property type="entry name" value="Thrombospondin type-1 (TSP1) repeat"/>
    <property type="match status" value="4"/>
</dbReference>
<dbReference type="SUPFAM" id="SSF82895">
    <property type="entry name" value="TSP-1 type 1 repeat"/>
    <property type="match status" value="4"/>
</dbReference>
<accession>A7RZX8</accession>
<evidence type="ECO:0000259" key="6">
    <source>
        <dbReference type="PROSITE" id="PS50900"/>
    </source>
</evidence>
<dbReference type="Pfam" id="PF05986">
    <property type="entry name" value="ADAMTS_spacer1"/>
    <property type="match status" value="1"/>
</dbReference>
<keyword evidence="8" id="KW-1185">Reference proteome</keyword>
<keyword evidence="4" id="KW-0677">Repeat</keyword>
<dbReference type="PANTHER" id="PTHR13723">
    <property type="entry name" value="ADAMTS A DISINTEGRIN AND METALLOPROTEASE WITH THROMBOSPONDIN MOTIFS PROTEASE"/>
    <property type="match status" value="1"/>
</dbReference>
<reference evidence="7 8" key="1">
    <citation type="journal article" date="2007" name="Science">
        <title>Sea anemone genome reveals ancestral eumetazoan gene repertoire and genomic organization.</title>
        <authorList>
            <person name="Putnam N.H."/>
            <person name="Srivastava M."/>
            <person name="Hellsten U."/>
            <person name="Dirks B."/>
            <person name="Chapman J."/>
            <person name="Salamov A."/>
            <person name="Terry A."/>
            <person name="Shapiro H."/>
            <person name="Lindquist E."/>
            <person name="Kapitonov V.V."/>
            <person name="Jurka J."/>
            <person name="Genikhovich G."/>
            <person name="Grigoriev I.V."/>
            <person name="Lucas S.M."/>
            <person name="Steele R.E."/>
            <person name="Finnerty J.R."/>
            <person name="Technau U."/>
            <person name="Martindale M.Q."/>
            <person name="Rokhsar D.S."/>
        </authorList>
    </citation>
    <scope>NUCLEOTIDE SEQUENCE [LARGE SCALE GENOMIC DNA]</scope>
    <source>
        <strain evidence="8">CH2 X CH6</strain>
    </source>
</reference>
<feature type="non-terminal residue" evidence="7">
    <location>
        <position position="530"/>
    </location>
</feature>
<dbReference type="EMBL" id="DS469558">
    <property type="protein sequence ID" value="EDO43067.1"/>
    <property type="molecule type" value="Genomic_DNA"/>
</dbReference>
<dbReference type="Proteomes" id="UP000001593">
    <property type="component" value="Unassembled WGS sequence"/>
</dbReference>
<dbReference type="PhylomeDB" id="A7RZX8"/>
<dbReference type="eggNOG" id="KOG3538">
    <property type="taxonomic scope" value="Eukaryota"/>
</dbReference>
<dbReference type="AlphaFoldDB" id="A7RZX8"/>
<dbReference type="GO" id="GO:0005576">
    <property type="term" value="C:extracellular region"/>
    <property type="evidence" value="ECO:0007669"/>
    <property type="project" value="UniProtKB-SubCell"/>
</dbReference>
<dbReference type="PROSITE" id="PS50900">
    <property type="entry name" value="PLAC"/>
    <property type="match status" value="1"/>
</dbReference>
<dbReference type="InterPro" id="IPR013273">
    <property type="entry name" value="ADAMTS/ADAMTS-like"/>
</dbReference>
<dbReference type="Pfam" id="PF19030">
    <property type="entry name" value="TSP1_ADAMTS"/>
    <property type="match status" value="4"/>
</dbReference>
<dbReference type="GO" id="GO:0030198">
    <property type="term" value="P:extracellular matrix organization"/>
    <property type="evidence" value="ECO:0007669"/>
    <property type="project" value="InterPro"/>
</dbReference>
<dbReference type="InterPro" id="IPR045371">
    <property type="entry name" value="ADAMTS_CR_3"/>
</dbReference>
<dbReference type="SMART" id="SM00209">
    <property type="entry name" value="TSP1"/>
    <property type="match status" value="4"/>
</dbReference>
<organism evidence="7 8">
    <name type="scientific">Nematostella vectensis</name>
    <name type="common">Starlet sea anemone</name>
    <dbReference type="NCBI Taxonomy" id="45351"/>
    <lineage>
        <taxon>Eukaryota</taxon>
        <taxon>Metazoa</taxon>
        <taxon>Cnidaria</taxon>
        <taxon>Anthozoa</taxon>
        <taxon>Hexacorallia</taxon>
        <taxon>Actiniaria</taxon>
        <taxon>Edwardsiidae</taxon>
        <taxon>Nematostella</taxon>
    </lineage>
</organism>
<dbReference type="InterPro" id="IPR000884">
    <property type="entry name" value="TSP1_rpt"/>
</dbReference>
<keyword evidence="3" id="KW-0732">Signal</keyword>